<dbReference type="AlphaFoldDB" id="A0A439D539"/>
<dbReference type="EMBL" id="RYZI01000151">
    <property type="protein sequence ID" value="RWA09512.1"/>
    <property type="molecule type" value="Genomic_DNA"/>
</dbReference>
<name>A0A439D539_9PEZI</name>
<proteinExistence type="predicted"/>
<evidence type="ECO:0000313" key="2">
    <source>
        <dbReference type="Proteomes" id="UP000286045"/>
    </source>
</evidence>
<protein>
    <submittedName>
        <fullName evidence="1">Uncharacterized protein</fullName>
    </submittedName>
</protein>
<evidence type="ECO:0000313" key="1">
    <source>
        <dbReference type="EMBL" id="RWA09512.1"/>
    </source>
</evidence>
<keyword evidence="2" id="KW-1185">Reference proteome</keyword>
<reference evidence="1 2" key="1">
    <citation type="submission" date="2018-12" db="EMBL/GenBank/DDBJ databases">
        <title>Draft genome sequence of Xylaria grammica IHI A82.</title>
        <authorList>
            <person name="Buettner E."/>
            <person name="Kellner H."/>
        </authorList>
    </citation>
    <scope>NUCLEOTIDE SEQUENCE [LARGE SCALE GENOMIC DNA]</scope>
    <source>
        <strain evidence="1 2">IHI A82</strain>
    </source>
</reference>
<dbReference type="Proteomes" id="UP000286045">
    <property type="component" value="Unassembled WGS sequence"/>
</dbReference>
<comment type="caution">
    <text evidence="1">The sequence shown here is derived from an EMBL/GenBank/DDBJ whole genome shotgun (WGS) entry which is preliminary data.</text>
</comment>
<organism evidence="1 2">
    <name type="scientific">Xylaria grammica</name>
    <dbReference type="NCBI Taxonomy" id="363999"/>
    <lineage>
        <taxon>Eukaryota</taxon>
        <taxon>Fungi</taxon>
        <taxon>Dikarya</taxon>
        <taxon>Ascomycota</taxon>
        <taxon>Pezizomycotina</taxon>
        <taxon>Sordariomycetes</taxon>
        <taxon>Xylariomycetidae</taxon>
        <taxon>Xylariales</taxon>
        <taxon>Xylariaceae</taxon>
        <taxon>Xylaria</taxon>
    </lineage>
</organism>
<sequence>MASLANILNLDPTIDMVQLINDADALNVRQNNWGTLNFHTGQTYYTDDRYPANMLTVNNPLQKVIGTTRLASCTGIVILTQTRAIVGHYSDGFVVGPNADVSFVNYLVQNADYLRNNGRAWIMHCRNEPNADARSPTGGGGLGGQLYAILRDQVRMPLGNISVLKYEQPPEPVLVPGVRDPWGDLGGGEYYRRRPQFSGSNGHGLCSGI</sequence>
<gene>
    <name evidence="1" type="ORF">EKO27_g5600</name>
</gene>
<accession>A0A439D539</accession>